<evidence type="ECO:0000256" key="2">
    <source>
        <dbReference type="ARBA" id="ARBA00022723"/>
    </source>
</evidence>
<dbReference type="InterPro" id="IPR013647">
    <property type="entry name" value="OligopepF_N_dom"/>
</dbReference>
<evidence type="ECO:0000256" key="5">
    <source>
        <dbReference type="ARBA" id="ARBA00023049"/>
    </source>
</evidence>
<evidence type="ECO:0000256" key="1">
    <source>
        <dbReference type="ARBA" id="ARBA00022670"/>
    </source>
</evidence>
<evidence type="ECO:0000313" key="9">
    <source>
        <dbReference type="EMBL" id="QNB45911.1"/>
    </source>
</evidence>
<evidence type="ECO:0000259" key="7">
    <source>
        <dbReference type="Pfam" id="PF01432"/>
    </source>
</evidence>
<dbReference type="InterPro" id="IPR001567">
    <property type="entry name" value="Pept_M3A_M3B_dom"/>
</dbReference>
<dbReference type="InterPro" id="IPR004438">
    <property type="entry name" value="Peptidase_M3B"/>
</dbReference>
<dbReference type="PANTHER" id="PTHR11804:SF84">
    <property type="entry name" value="SACCHAROLYSIN"/>
    <property type="match status" value="1"/>
</dbReference>
<reference evidence="9 10" key="1">
    <citation type="journal article" date="2019" name="Front. Microbiol.">
        <title>Thermoanaerosceptrum fracticalcis gen. nov. sp. nov., a Novel Fumarate-Fermenting Microorganism From a Deep Fractured Carbonate Aquifer of the US Great Basin.</title>
        <authorList>
            <person name="Hamilton-Brehm S.D."/>
            <person name="Stewart L.E."/>
            <person name="Zavarin M."/>
            <person name="Caldwell M."/>
            <person name="Lawson P.A."/>
            <person name="Onstott T.C."/>
            <person name="Grzymski J."/>
            <person name="Neveux I."/>
            <person name="Lollar B.S."/>
            <person name="Russell C.E."/>
            <person name="Moser D.P."/>
        </authorList>
    </citation>
    <scope>NUCLEOTIDE SEQUENCE [LARGE SCALE GENOMIC DNA]</scope>
    <source>
        <strain evidence="9 10">DRI-13</strain>
    </source>
</reference>
<protein>
    <recommendedName>
        <fullName evidence="6">Oligopeptidase F</fullName>
        <ecNumber evidence="6">3.4.24.-</ecNumber>
    </recommendedName>
</protein>
<comment type="function">
    <text evidence="6">Has oligopeptidase activity and degrades a variety of small bioactive peptides.</text>
</comment>
<dbReference type="Gene3D" id="1.20.140.70">
    <property type="entry name" value="Oligopeptidase f, N-terminal domain"/>
    <property type="match status" value="1"/>
</dbReference>
<dbReference type="GO" id="GO:0006518">
    <property type="term" value="P:peptide metabolic process"/>
    <property type="evidence" value="ECO:0007669"/>
    <property type="project" value="TreeGrafter"/>
</dbReference>
<name>A0A7G6E1F7_THEFR</name>
<dbReference type="InterPro" id="IPR045090">
    <property type="entry name" value="Pept_M3A_M3B"/>
</dbReference>
<dbReference type="CDD" id="cd09608">
    <property type="entry name" value="M3B_PepF"/>
    <property type="match status" value="1"/>
</dbReference>
<dbReference type="GO" id="GO:0046872">
    <property type="term" value="F:metal ion binding"/>
    <property type="evidence" value="ECO:0007669"/>
    <property type="project" value="UniProtKB-UniRule"/>
</dbReference>
<dbReference type="InterPro" id="IPR042088">
    <property type="entry name" value="OligoPept_F_C"/>
</dbReference>
<comment type="cofactor">
    <cofactor evidence="6">
        <name>Zn(2+)</name>
        <dbReference type="ChEBI" id="CHEBI:29105"/>
    </cofactor>
    <text evidence="6">Binds 1 zinc ion.</text>
</comment>
<dbReference type="EC" id="3.4.24.-" evidence="6"/>
<gene>
    <name evidence="9" type="primary">pepF</name>
    <name evidence="9" type="ORF">BR63_06050</name>
</gene>
<keyword evidence="1 6" id="KW-0645">Protease</keyword>
<sequence length="594" mass="68965">MKKREDLPAEYTWDLSHLYPTRAEWEKDLQEISVLLQRIVQRKGEITKSSTALLDTLTLLDQLNLKLEWAASYARMSFDVDMGNPQAKKDYETIYNLNTNVGDQLAFIEPELLTISPETLKTYEQEKPELHTYVFMFEKLFKQKEHILRPEEEEILARMESLGGTFEKIFDDITVNDLQFPEIEDEKGEKVIANEVNYRKSLTSYDRETRKRFFKGLLSTYGSHINSISSTFYGSVKYRAYLAKTRRYRSSRHMAVSRNHIPIEVYDTLINTVRSNVGLLQDYIRLRKKTLGYEDIHFYDMFVPLVEDINKIYSLEEARETVLEALSVLGETYITDLKQAFNKRWLDYYPNKGKTPGAYANGVYGVHPYSLLNFTGTLEDIFTMAHELGHVMHSYYSNKNQPYINSDYTIFTAEVASTVNEYFLFRYLLNKAASAKEKAHLLSMHLDSIRSTLFRQAFFADFEMRVHQMAEEDQPLTPDVLCSLYRQLYEYYHGPGFTIDEELTYEWARIPHFYNAFYVYQYATGISAAISLARNILVQKPQALGAYLDFLKAGGSDYPINILKKAGVDMSTSAPILAAFQDFSDTLQELTQLL</sequence>
<dbReference type="NCBIfam" id="TIGR00181">
    <property type="entry name" value="pepF"/>
    <property type="match status" value="1"/>
</dbReference>
<dbReference type="RefSeq" id="WP_034422791.1">
    <property type="nucleotide sequence ID" value="NZ_CP045798.1"/>
</dbReference>
<dbReference type="OrthoDB" id="9766487at2"/>
<dbReference type="SUPFAM" id="SSF55486">
    <property type="entry name" value="Metalloproteases ('zincins'), catalytic domain"/>
    <property type="match status" value="1"/>
</dbReference>
<accession>A0A7G6E1F7</accession>
<comment type="similarity">
    <text evidence="6">Belongs to the peptidase M3B family.</text>
</comment>
<evidence type="ECO:0000259" key="8">
    <source>
        <dbReference type="Pfam" id="PF08439"/>
    </source>
</evidence>
<feature type="domain" description="Oligopeptidase F N-terminal" evidence="8">
    <location>
        <begin position="111"/>
        <end position="180"/>
    </location>
</feature>
<dbReference type="Pfam" id="PF08439">
    <property type="entry name" value="Peptidase_M3_N"/>
    <property type="match status" value="1"/>
</dbReference>
<keyword evidence="2 6" id="KW-0479">Metal-binding</keyword>
<dbReference type="AlphaFoldDB" id="A0A7G6E1F7"/>
<evidence type="ECO:0000256" key="3">
    <source>
        <dbReference type="ARBA" id="ARBA00022801"/>
    </source>
</evidence>
<organism evidence="9 10">
    <name type="scientific">Thermanaerosceptrum fracticalcis</name>
    <dbReference type="NCBI Taxonomy" id="1712410"/>
    <lineage>
        <taxon>Bacteria</taxon>
        <taxon>Bacillati</taxon>
        <taxon>Bacillota</taxon>
        <taxon>Clostridia</taxon>
        <taxon>Eubacteriales</taxon>
        <taxon>Peptococcaceae</taxon>
        <taxon>Thermanaerosceptrum</taxon>
    </lineage>
</organism>
<keyword evidence="4 6" id="KW-0862">Zinc</keyword>
<dbReference type="GO" id="GO:0004222">
    <property type="term" value="F:metalloendopeptidase activity"/>
    <property type="evidence" value="ECO:0007669"/>
    <property type="project" value="UniProtKB-UniRule"/>
</dbReference>
<evidence type="ECO:0000256" key="4">
    <source>
        <dbReference type="ARBA" id="ARBA00022833"/>
    </source>
</evidence>
<keyword evidence="5 6" id="KW-0482">Metalloprotease</keyword>
<dbReference type="Gene3D" id="1.10.1370.20">
    <property type="entry name" value="Oligoendopeptidase f, C-terminal domain"/>
    <property type="match status" value="1"/>
</dbReference>
<dbReference type="Gene3D" id="1.10.287.830">
    <property type="entry name" value="putative peptidase helix hairpin domain like"/>
    <property type="match status" value="1"/>
</dbReference>
<dbReference type="PANTHER" id="PTHR11804">
    <property type="entry name" value="PROTEASE M3 THIMET OLIGOPEPTIDASE-RELATED"/>
    <property type="match status" value="1"/>
</dbReference>
<evidence type="ECO:0000313" key="10">
    <source>
        <dbReference type="Proteomes" id="UP000515847"/>
    </source>
</evidence>
<feature type="domain" description="Peptidase M3A/M3B catalytic" evidence="7">
    <location>
        <begin position="204"/>
        <end position="581"/>
    </location>
</feature>
<dbReference type="KEGG" id="tfr:BR63_06050"/>
<evidence type="ECO:0000256" key="6">
    <source>
        <dbReference type="RuleBase" id="RU368091"/>
    </source>
</evidence>
<keyword evidence="3 6" id="KW-0378">Hydrolase</keyword>
<dbReference type="GO" id="GO:0006508">
    <property type="term" value="P:proteolysis"/>
    <property type="evidence" value="ECO:0007669"/>
    <property type="project" value="UniProtKB-KW"/>
</dbReference>
<keyword evidence="10" id="KW-1185">Reference proteome</keyword>
<proteinExistence type="inferred from homology"/>
<dbReference type="Pfam" id="PF01432">
    <property type="entry name" value="Peptidase_M3"/>
    <property type="match status" value="1"/>
</dbReference>
<dbReference type="EMBL" id="CP045798">
    <property type="protein sequence ID" value="QNB45911.1"/>
    <property type="molecule type" value="Genomic_DNA"/>
</dbReference>
<dbReference type="Proteomes" id="UP000515847">
    <property type="component" value="Chromosome"/>
</dbReference>